<dbReference type="SMART" id="SM00717">
    <property type="entry name" value="SANT"/>
    <property type="match status" value="2"/>
</dbReference>
<evidence type="ECO:0000313" key="8">
    <source>
        <dbReference type="Proteomes" id="UP001314170"/>
    </source>
</evidence>
<feature type="domain" description="Myb-like" evidence="5">
    <location>
        <begin position="101"/>
        <end position="151"/>
    </location>
</feature>
<evidence type="ECO:0000256" key="2">
    <source>
        <dbReference type="ARBA" id="ARBA00022737"/>
    </source>
</evidence>
<dbReference type="PROSITE" id="PS51294">
    <property type="entry name" value="HTH_MYB"/>
    <property type="match status" value="2"/>
</dbReference>
<evidence type="ECO:0000259" key="5">
    <source>
        <dbReference type="PROSITE" id="PS50090"/>
    </source>
</evidence>
<dbReference type="Gene3D" id="1.10.10.60">
    <property type="entry name" value="Homeodomain-like"/>
    <property type="match status" value="2"/>
</dbReference>
<dbReference type="AlphaFoldDB" id="A0AAV1RD19"/>
<protein>
    <submittedName>
        <fullName evidence="7">Uncharacterized protein</fullName>
    </submittedName>
</protein>
<feature type="domain" description="HTH myb-type" evidence="6">
    <location>
        <begin position="50"/>
        <end position="100"/>
    </location>
</feature>
<dbReference type="GO" id="GO:0003677">
    <property type="term" value="F:DNA binding"/>
    <property type="evidence" value="ECO:0007669"/>
    <property type="project" value="UniProtKB-KW"/>
</dbReference>
<dbReference type="CDD" id="cd00167">
    <property type="entry name" value="SANT"/>
    <property type="match status" value="2"/>
</dbReference>
<name>A0AAV1RD19_9ROSI</name>
<evidence type="ECO:0000256" key="4">
    <source>
        <dbReference type="ARBA" id="ARBA00023242"/>
    </source>
</evidence>
<dbReference type="FunFam" id="1.10.10.60:FF:000001">
    <property type="entry name" value="MYB-related transcription factor"/>
    <property type="match status" value="1"/>
</dbReference>
<organism evidence="7 8">
    <name type="scientific">Dovyalis caffra</name>
    <dbReference type="NCBI Taxonomy" id="77055"/>
    <lineage>
        <taxon>Eukaryota</taxon>
        <taxon>Viridiplantae</taxon>
        <taxon>Streptophyta</taxon>
        <taxon>Embryophyta</taxon>
        <taxon>Tracheophyta</taxon>
        <taxon>Spermatophyta</taxon>
        <taxon>Magnoliopsida</taxon>
        <taxon>eudicotyledons</taxon>
        <taxon>Gunneridae</taxon>
        <taxon>Pentapetalae</taxon>
        <taxon>rosids</taxon>
        <taxon>fabids</taxon>
        <taxon>Malpighiales</taxon>
        <taxon>Salicaceae</taxon>
        <taxon>Flacourtieae</taxon>
        <taxon>Dovyalis</taxon>
    </lineage>
</organism>
<comment type="subcellular location">
    <subcellularLocation>
        <location evidence="1">Nucleus</location>
    </subcellularLocation>
</comment>
<dbReference type="EMBL" id="CAWUPB010000913">
    <property type="protein sequence ID" value="CAK7331773.1"/>
    <property type="molecule type" value="Genomic_DNA"/>
</dbReference>
<evidence type="ECO:0000256" key="3">
    <source>
        <dbReference type="ARBA" id="ARBA00023125"/>
    </source>
</evidence>
<dbReference type="Proteomes" id="UP001314170">
    <property type="component" value="Unassembled WGS sequence"/>
</dbReference>
<dbReference type="InterPro" id="IPR009057">
    <property type="entry name" value="Homeodomain-like_sf"/>
</dbReference>
<evidence type="ECO:0000256" key="1">
    <source>
        <dbReference type="ARBA" id="ARBA00004123"/>
    </source>
</evidence>
<reference evidence="7 8" key="1">
    <citation type="submission" date="2024-01" db="EMBL/GenBank/DDBJ databases">
        <authorList>
            <person name="Waweru B."/>
        </authorList>
    </citation>
    <scope>NUCLEOTIDE SEQUENCE [LARGE SCALE GENOMIC DNA]</scope>
</reference>
<dbReference type="GO" id="GO:0005634">
    <property type="term" value="C:nucleus"/>
    <property type="evidence" value="ECO:0007669"/>
    <property type="project" value="UniProtKB-SubCell"/>
</dbReference>
<comment type="caution">
    <text evidence="7">The sequence shown here is derived from an EMBL/GenBank/DDBJ whole genome shotgun (WGS) entry which is preliminary data.</text>
</comment>
<dbReference type="InterPro" id="IPR015495">
    <property type="entry name" value="Myb_TF_plants"/>
</dbReference>
<proteinExistence type="predicted"/>
<dbReference type="InterPro" id="IPR001005">
    <property type="entry name" value="SANT/Myb"/>
</dbReference>
<dbReference type="PANTHER" id="PTHR10641:SF1244">
    <property type="entry name" value="TRICHOME DIFFERENTIATION PROTEIN GL1-LIKE"/>
    <property type="match status" value="1"/>
</dbReference>
<accession>A0AAV1RD19</accession>
<keyword evidence="3" id="KW-0238">DNA-binding</keyword>
<feature type="domain" description="Myb-like" evidence="5">
    <location>
        <begin position="48"/>
        <end position="100"/>
    </location>
</feature>
<keyword evidence="4" id="KW-0539">Nucleus</keyword>
<keyword evidence="8" id="KW-1185">Reference proteome</keyword>
<evidence type="ECO:0000259" key="6">
    <source>
        <dbReference type="PROSITE" id="PS51294"/>
    </source>
</evidence>
<dbReference type="PANTHER" id="PTHR10641">
    <property type="entry name" value="MYB FAMILY TRANSCRIPTION FACTOR"/>
    <property type="match status" value="1"/>
</dbReference>
<evidence type="ECO:0000313" key="7">
    <source>
        <dbReference type="EMBL" id="CAK7331773.1"/>
    </source>
</evidence>
<gene>
    <name evidence="7" type="ORF">DCAF_LOCUS8642</name>
</gene>
<sequence length="310" mass="36379">MRTLIKSISGRAAMTAVWCFKVENLKSRRGFSRPEMMKRTSRNYRNLPFSLKRGAWSPEEDLKLIAYIKRYGIWNWNEMPKAAGLLRSGKSCRLRWMNYLRPDIKRGNFSKEEVQTIIKLHELLGNRWSAIAAKLPGRTDNDIKNYWNTHLRKHLINNINIAMRTTELQGTQKSNIEFKQKNPSERDISHPKILNSEEYSSKGWFPMSPKPFSASNPNFVNDEKKNKNQTIDEEIDVGLLESFGELSLWDKWPYSMEGSCKVEDDGETYTDEMWKETRGTGSNAMESRQQQKRQIFQIQVRKNRDFQRGV</sequence>
<dbReference type="Pfam" id="PF00249">
    <property type="entry name" value="Myb_DNA-binding"/>
    <property type="match status" value="2"/>
</dbReference>
<dbReference type="PROSITE" id="PS50090">
    <property type="entry name" value="MYB_LIKE"/>
    <property type="match status" value="2"/>
</dbReference>
<keyword evidence="2" id="KW-0677">Repeat</keyword>
<dbReference type="InterPro" id="IPR017930">
    <property type="entry name" value="Myb_dom"/>
</dbReference>
<dbReference type="SUPFAM" id="SSF46689">
    <property type="entry name" value="Homeodomain-like"/>
    <property type="match status" value="1"/>
</dbReference>
<feature type="domain" description="HTH myb-type" evidence="6">
    <location>
        <begin position="101"/>
        <end position="155"/>
    </location>
</feature>